<dbReference type="InterPro" id="IPR036610">
    <property type="entry name" value="PEBP-like_sf"/>
</dbReference>
<dbReference type="PANTHER" id="PTHR30289">
    <property type="entry name" value="UNCHARACTERIZED PROTEIN YBCL-RELATED"/>
    <property type="match status" value="1"/>
</dbReference>
<evidence type="ECO:0000313" key="2">
    <source>
        <dbReference type="EMBL" id="BAJ79355.1"/>
    </source>
</evidence>
<name>F0J0H1_ACIMA</name>
<evidence type="ECO:0000313" key="3">
    <source>
        <dbReference type="Proteomes" id="UP000007100"/>
    </source>
</evidence>
<evidence type="ECO:0008006" key="4">
    <source>
        <dbReference type="Google" id="ProtNLM"/>
    </source>
</evidence>
<keyword evidence="3" id="KW-1185">Reference proteome</keyword>
<proteinExistence type="predicted"/>
<keyword evidence="1" id="KW-0732">Signal</keyword>
<dbReference type="EMBL" id="AP012035">
    <property type="protein sequence ID" value="BAJ79355.1"/>
    <property type="molecule type" value="Genomic_DNA"/>
</dbReference>
<dbReference type="InterPro" id="IPR005247">
    <property type="entry name" value="YbhB_YbcL/LppC-like"/>
</dbReference>
<protein>
    <recommendedName>
        <fullName evidence="4">Phosphatidylethanolamine-binding protein</fullName>
    </recommendedName>
</protein>
<evidence type="ECO:0000256" key="1">
    <source>
        <dbReference type="SAM" id="SignalP"/>
    </source>
</evidence>
<dbReference type="Gene3D" id="3.90.280.10">
    <property type="entry name" value="PEBP-like"/>
    <property type="match status" value="1"/>
</dbReference>
<dbReference type="AlphaFoldDB" id="F0J0H1"/>
<dbReference type="CDD" id="cd00865">
    <property type="entry name" value="PEBP_bact_arch"/>
    <property type="match status" value="1"/>
</dbReference>
<dbReference type="SUPFAM" id="SSF49777">
    <property type="entry name" value="PEBP-like"/>
    <property type="match status" value="1"/>
</dbReference>
<dbReference type="KEGG" id="amv:ACMV_00080"/>
<accession>F0J0H1</accession>
<dbReference type="Proteomes" id="UP000007100">
    <property type="component" value="Chromosome"/>
</dbReference>
<dbReference type="HOGENOM" id="CLU_083918_2_0_5"/>
<gene>
    <name evidence="2" type="ordered locus">ACMV_00080</name>
</gene>
<sequence length="188" mass="19447">MMPMKRPVSFALALMALAGTARASGFSLRSGAFRDGGTIAAAQVFNRFGCTGDDVSPALAWSGAPAGTRSYAVTLFDSDARQGKGYWHWIVADIPARVTSLPAGSGSRGGALPRGAVQGIGSGNIHGYQGPCPPVGDPPHHYHLTVYALRVNRLPAAALASYGALRRALARDALASATITGLYGRPAR</sequence>
<feature type="signal peptide" evidence="1">
    <location>
        <begin position="1"/>
        <end position="23"/>
    </location>
</feature>
<dbReference type="PANTHER" id="PTHR30289:SF1">
    <property type="entry name" value="PEBP (PHOSPHATIDYLETHANOLAMINE-BINDING PROTEIN) FAMILY PROTEIN"/>
    <property type="match status" value="1"/>
</dbReference>
<reference evidence="2 3" key="1">
    <citation type="submission" date="2010-12" db="EMBL/GenBank/DDBJ databases">
        <title>Whole genome sequence of Acidiphilium multivorum AIU301.</title>
        <authorList>
            <person name="Narita-Yamada S."/>
            <person name="Nakamura S."/>
            <person name="Ito N."/>
            <person name="Takarada H."/>
            <person name="Katano Y."/>
            <person name="Nakazawa H."/>
            <person name="Hosoyama A."/>
            <person name="Yamada R."/>
            <person name="Fujita N."/>
        </authorList>
    </citation>
    <scope>NUCLEOTIDE SEQUENCE [LARGE SCALE GENOMIC DNA]</scope>
    <source>
        <strain evidence="3">DSM 11245 / JCM 8867 / AIU301</strain>
    </source>
</reference>
<dbReference type="InterPro" id="IPR008914">
    <property type="entry name" value="PEBP"/>
</dbReference>
<feature type="chain" id="PRO_5003254565" description="Phosphatidylethanolamine-binding protein" evidence="1">
    <location>
        <begin position="24"/>
        <end position="188"/>
    </location>
</feature>
<organism evidence="2 3">
    <name type="scientific">Acidiphilium multivorum (strain DSM 11245 / JCM 8867 / NBRC 100883 / AIU 301)</name>
    <dbReference type="NCBI Taxonomy" id="926570"/>
    <lineage>
        <taxon>Bacteria</taxon>
        <taxon>Pseudomonadati</taxon>
        <taxon>Pseudomonadota</taxon>
        <taxon>Alphaproteobacteria</taxon>
        <taxon>Acetobacterales</taxon>
        <taxon>Acidocellaceae</taxon>
        <taxon>Acidiphilium</taxon>
    </lineage>
</organism>
<dbReference type="NCBIfam" id="TIGR00481">
    <property type="entry name" value="YbhB/YbcL family Raf kinase inhibitor-like protein"/>
    <property type="match status" value="1"/>
</dbReference>
<dbReference type="Pfam" id="PF01161">
    <property type="entry name" value="PBP"/>
    <property type="match status" value="1"/>
</dbReference>